<accession>A0A176WQ99</accession>
<dbReference type="Proteomes" id="UP000077202">
    <property type="component" value="Unassembled WGS sequence"/>
</dbReference>
<keyword evidence="3" id="KW-1185">Reference proteome</keyword>
<proteinExistence type="predicted"/>
<reference evidence="2" key="1">
    <citation type="submission" date="2016-03" db="EMBL/GenBank/DDBJ databases">
        <title>Mechanisms controlling the formation of the plant cell surface in tip-growing cells are functionally conserved among land plants.</title>
        <authorList>
            <person name="Honkanen S."/>
            <person name="Jones V.A."/>
            <person name="Morieri G."/>
            <person name="Champion C."/>
            <person name="Hetherington A.J."/>
            <person name="Kelly S."/>
            <person name="Saint-Marcoux D."/>
            <person name="Proust H."/>
            <person name="Prescott H."/>
            <person name="Dolan L."/>
        </authorList>
    </citation>
    <scope>NUCLEOTIDE SEQUENCE [LARGE SCALE GENOMIC DNA]</scope>
    <source>
        <tissue evidence="2">Whole gametophyte</tissue>
    </source>
</reference>
<dbReference type="AlphaFoldDB" id="A0A176WQ99"/>
<name>A0A176WQ99_MARPO</name>
<protein>
    <submittedName>
        <fullName evidence="2">Uncharacterized protein</fullName>
    </submittedName>
</protein>
<organism evidence="2 3">
    <name type="scientific">Marchantia polymorpha subsp. ruderalis</name>
    <dbReference type="NCBI Taxonomy" id="1480154"/>
    <lineage>
        <taxon>Eukaryota</taxon>
        <taxon>Viridiplantae</taxon>
        <taxon>Streptophyta</taxon>
        <taxon>Embryophyta</taxon>
        <taxon>Marchantiophyta</taxon>
        <taxon>Marchantiopsida</taxon>
        <taxon>Marchantiidae</taxon>
        <taxon>Marchantiales</taxon>
        <taxon>Marchantiaceae</taxon>
        <taxon>Marchantia</taxon>
    </lineage>
</organism>
<gene>
    <name evidence="2" type="ORF">AXG93_392s1360</name>
</gene>
<dbReference type="EMBL" id="LVLJ01000203">
    <property type="protein sequence ID" value="OAE35287.1"/>
    <property type="molecule type" value="Genomic_DNA"/>
</dbReference>
<sequence length="192" mass="20772">MGQFTLDANGLNTLMRNTGVAAQEIQEGLQPKEYNTVIHALAIVYLTALNVIATIIKGRQSTHVESEMMPPVLPLELGETSHCDFIALDLQSFAACLASVMPTTSRVEVIHYIRAIPSMIRIVPARLFDLVAHHPQKAYSEQRTFARTAKRRFNGPRLAIGCNAGTPIRQYGSASSNTGAGSPPAIRSSLSG</sequence>
<feature type="region of interest" description="Disordered" evidence="1">
    <location>
        <begin position="172"/>
        <end position="192"/>
    </location>
</feature>
<comment type="caution">
    <text evidence="2">The sequence shown here is derived from an EMBL/GenBank/DDBJ whole genome shotgun (WGS) entry which is preliminary data.</text>
</comment>
<evidence type="ECO:0000313" key="3">
    <source>
        <dbReference type="Proteomes" id="UP000077202"/>
    </source>
</evidence>
<evidence type="ECO:0000313" key="2">
    <source>
        <dbReference type="EMBL" id="OAE35287.1"/>
    </source>
</evidence>
<evidence type="ECO:0000256" key="1">
    <source>
        <dbReference type="SAM" id="MobiDB-lite"/>
    </source>
</evidence>